<sequence length="94" mass="10268">MNVRRVVTGHDKDGKAIVIFDGDTPNVVKPKGRPGVELHTIWRIESAPAMVFGPEETTDCKIGLLPPTNGSVFRIIQFPPEAGWIDKVDTKTAS</sequence>
<feature type="non-terminal residue" evidence="1">
    <location>
        <position position="94"/>
    </location>
</feature>
<gene>
    <name evidence="1" type="ORF">METZ01_LOCUS164538</name>
</gene>
<dbReference type="Gene3D" id="2.20.70.150">
    <property type="match status" value="1"/>
</dbReference>
<reference evidence="1" key="1">
    <citation type="submission" date="2018-05" db="EMBL/GenBank/DDBJ databases">
        <authorList>
            <person name="Lanie J.A."/>
            <person name="Ng W.-L."/>
            <person name="Kazmierczak K.M."/>
            <person name="Andrzejewski T.M."/>
            <person name="Davidsen T.M."/>
            <person name="Wayne K.J."/>
            <person name="Tettelin H."/>
            <person name="Glass J.I."/>
            <person name="Rusch D."/>
            <person name="Podicherti R."/>
            <person name="Tsui H.-C.T."/>
            <person name="Winkler M.E."/>
        </authorList>
    </citation>
    <scope>NUCLEOTIDE SEQUENCE</scope>
</reference>
<organism evidence="1">
    <name type="scientific">marine metagenome</name>
    <dbReference type="NCBI Taxonomy" id="408172"/>
    <lineage>
        <taxon>unclassified sequences</taxon>
        <taxon>metagenomes</taxon>
        <taxon>ecological metagenomes</taxon>
    </lineage>
</organism>
<dbReference type="AlphaFoldDB" id="A0A382BDD9"/>
<protein>
    <submittedName>
        <fullName evidence="1">Uncharacterized protein</fullName>
    </submittedName>
</protein>
<evidence type="ECO:0000313" key="1">
    <source>
        <dbReference type="EMBL" id="SVB11684.1"/>
    </source>
</evidence>
<proteinExistence type="predicted"/>
<accession>A0A382BDD9</accession>
<name>A0A382BDD9_9ZZZZ</name>
<dbReference type="EMBL" id="UINC01029261">
    <property type="protein sequence ID" value="SVB11684.1"/>
    <property type="molecule type" value="Genomic_DNA"/>
</dbReference>